<dbReference type="EMBL" id="BOPO01000070">
    <property type="protein sequence ID" value="GIL28492.1"/>
    <property type="molecule type" value="Genomic_DNA"/>
</dbReference>
<feature type="region of interest" description="Disordered" evidence="1">
    <location>
        <begin position="43"/>
        <end position="72"/>
    </location>
</feature>
<evidence type="ECO:0000313" key="2">
    <source>
        <dbReference type="EMBL" id="GIL28492.1"/>
    </source>
</evidence>
<evidence type="ECO:0000256" key="1">
    <source>
        <dbReference type="SAM" id="MobiDB-lite"/>
    </source>
</evidence>
<proteinExistence type="predicted"/>
<comment type="caution">
    <text evidence="2">The sequence shown here is derived from an EMBL/GenBank/DDBJ whole genome shotgun (WGS) entry which is preliminary data.</text>
</comment>
<evidence type="ECO:0000313" key="3">
    <source>
        <dbReference type="Proteomes" id="UP000614996"/>
    </source>
</evidence>
<feature type="compositionally biased region" description="Polar residues" evidence="1">
    <location>
        <begin position="48"/>
        <end position="68"/>
    </location>
</feature>
<dbReference type="Proteomes" id="UP000614996">
    <property type="component" value="Unassembled WGS sequence"/>
</dbReference>
<dbReference type="AlphaFoldDB" id="A0A8J4EKR1"/>
<gene>
    <name evidence="2" type="ORF">NUM_37460</name>
</gene>
<keyword evidence="3" id="KW-1185">Reference proteome</keyword>
<name>A0A8J4EKR1_9ACTN</name>
<organism evidence="2 3">
    <name type="scientific">Actinocatenispora comari</name>
    <dbReference type="NCBI Taxonomy" id="2807577"/>
    <lineage>
        <taxon>Bacteria</taxon>
        <taxon>Bacillati</taxon>
        <taxon>Actinomycetota</taxon>
        <taxon>Actinomycetes</taxon>
        <taxon>Micromonosporales</taxon>
        <taxon>Micromonosporaceae</taxon>
        <taxon>Actinocatenispora</taxon>
    </lineage>
</organism>
<sequence length="98" mass="9949">MPVAVSVPAAGSVPVAAVIVSGEAEICWGMDVVGTTGLFNRNLPETGRVSTQAPQPNRPSAQNTTGTPSRVADNRRMATGMNKTCPALAAPMTGTGKV</sequence>
<accession>A0A8J4EKR1</accession>
<reference evidence="3" key="1">
    <citation type="journal article" date="2021" name="Int. J. Syst. Evol. Microbiol.">
        <title>Actinocatenispora comari sp. nov., an endophytic actinomycete isolated from aerial parts of Comarum salesowianum.</title>
        <authorList>
            <person name="Oyunbileg N."/>
            <person name="Iizaka Y."/>
            <person name="Hamada M."/>
            <person name="Davaapurev B.O."/>
            <person name="Fukumoto A."/>
            <person name="Tsetseg B."/>
            <person name="Kato F."/>
            <person name="Tamura T."/>
            <person name="Batkhuu J."/>
            <person name="Anzai Y."/>
        </authorList>
    </citation>
    <scope>NUCLEOTIDE SEQUENCE [LARGE SCALE GENOMIC DNA]</scope>
    <source>
        <strain evidence="3">NUM-2625</strain>
    </source>
</reference>
<protein>
    <submittedName>
        <fullName evidence="2">Uncharacterized protein</fullName>
    </submittedName>
</protein>